<dbReference type="EMBL" id="JACOPK010000003">
    <property type="protein sequence ID" value="MBC5695124.1"/>
    <property type="molecule type" value="Genomic_DNA"/>
</dbReference>
<reference evidence="1 2" key="1">
    <citation type="submission" date="2020-08" db="EMBL/GenBank/DDBJ databases">
        <title>Genome public.</title>
        <authorList>
            <person name="Liu C."/>
            <person name="Sun Q."/>
        </authorList>
    </citation>
    <scope>NUCLEOTIDE SEQUENCE [LARGE SCALE GENOMIC DNA]</scope>
    <source>
        <strain evidence="1 2">M2</strain>
    </source>
</reference>
<accession>A0ABR7GLE7</accession>
<dbReference type="SUPFAM" id="SSF51695">
    <property type="entry name" value="PLC-like phosphodiesterases"/>
    <property type="match status" value="1"/>
</dbReference>
<gene>
    <name evidence="1" type="ORF">H8S02_04080</name>
</gene>
<dbReference type="CDD" id="cd08556">
    <property type="entry name" value="GDPD"/>
    <property type="match status" value="1"/>
</dbReference>
<proteinExistence type="predicted"/>
<name>A0ABR7GLE7_9FIRM</name>
<keyword evidence="2" id="KW-1185">Reference proteome</keyword>
<comment type="caution">
    <text evidence="1">The sequence shown here is derived from an EMBL/GenBank/DDBJ whole genome shotgun (WGS) entry which is preliminary data.</text>
</comment>
<evidence type="ECO:0000313" key="2">
    <source>
        <dbReference type="Proteomes" id="UP000641741"/>
    </source>
</evidence>
<dbReference type="PANTHER" id="PTHR46211:SF1">
    <property type="entry name" value="GLYCEROPHOSPHODIESTER PHOSPHODIESTERASE, CYTOPLASMIC"/>
    <property type="match status" value="1"/>
</dbReference>
<protein>
    <submittedName>
        <fullName evidence="1">Glycerophosphodiester phosphodiesterase</fullName>
    </submittedName>
</protein>
<sequence>MSDNIQITAHSGSDGTPDNSLACVEYALSTAVDAFEVDVRRLADGTLALGHDAADHTAPTLREVLALAAAKPGVRINCDLKERGLEPAVAALAAECGMSGRLILSGSVDVGIFAAHPELHDCAEVYLNIEEYVPDLYLNYRNIPDFELTAAEIITKVCREHGIATVNMNQVLITRRFIETLKDSGIALSAWTVNEEIFLDWFLKQGVRNITTRRPALALRLRDR</sequence>
<dbReference type="Gene3D" id="3.20.20.190">
    <property type="entry name" value="Phosphatidylinositol (PI) phosphodiesterase"/>
    <property type="match status" value="2"/>
</dbReference>
<dbReference type="PANTHER" id="PTHR46211">
    <property type="entry name" value="GLYCEROPHOSPHORYL DIESTER PHOSPHODIESTERASE"/>
    <property type="match status" value="1"/>
</dbReference>
<dbReference type="Proteomes" id="UP000641741">
    <property type="component" value="Unassembled WGS sequence"/>
</dbReference>
<dbReference type="RefSeq" id="WP_186969418.1">
    <property type="nucleotide sequence ID" value="NZ_JACOPK010000003.1"/>
</dbReference>
<dbReference type="InterPro" id="IPR017946">
    <property type="entry name" value="PLC-like_Pdiesterase_TIM-brl"/>
</dbReference>
<organism evidence="1 2">
    <name type="scientific">Agathobaculum hominis</name>
    <dbReference type="NCBI Taxonomy" id="2763014"/>
    <lineage>
        <taxon>Bacteria</taxon>
        <taxon>Bacillati</taxon>
        <taxon>Bacillota</taxon>
        <taxon>Clostridia</taxon>
        <taxon>Eubacteriales</taxon>
        <taxon>Butyricicoccaceae</taxon>
        <taxon>Agathobaculum</taxon>
    </lineage>
</organism>
<evidence type="ECO:0000313" key="1">
    <source>
        <dbReference type="EMBL" id="MBC5695124.1"/>
    </source>
</evidence>